<proteinExistence type="predicted"/>
<evidence type="ECO:0000259" key="2">
    <source>
        <dbReference type="SMART" id="SM00226"/>
    </source>
</evidence>
<dbReference type="SMART" id="SM00226">
    <property type="entry name" value="LMWPc"/>
    <property type="match status" value="1"/>
</dbReference>
<evidence type="ECO:0000256" key="1">
    <source>
        <dbReference type="ARBA" id="ARBA00022849"/>
    </source>
</evidence>
<dbReference type="SUPFAM" id="SSF52788">
    <property type="entry name" value="Phosphotyrosine protein phosphatases I"/>
    <property type="match status" value="1"/>
</dbReference>
<name>A0A9X4MDK1_9CYAN</name>
<dbReference type="Gene3D" id="3.40.50.2300">
    <property type="match status" value="1"/>
</dbReference>
<dbReference type="Proteomes" id="UP001152872">
    <property type="component" value="Unassembled WGS sequence"/>
</dbReference>
<gene>
    <name evidence="3" type="ORF">FEV09_22485</name>
</gene>
<evidence type="ECO:0000313" key="3">
    <source>
        <dbReference type="EMBL" id="MDG3497305.1"/>
    </source>
</evidence>
<comment type="caution">
    <text evidence="3">The sequence shown here is derived from an EMBL/GenBank/DDBJ whole genome shotgun (WGS) entry which is preliminary data.</text>
</comment>
<dbReference type="AlphaFoldDB" id="A0A9X4MDK1"/>
<dbReference type="InterPro" id="IPR036196">
    <property type="entry name" value="Ptyr_pPase_sf"/>
</dbReference>
<accession>A0A9X4MDK1</accession>
<dbReference type="PANTHER" id="PTHR43428">
    <property type="entry name" value="ARSENATE REDUCTASE"/>
    <property type="match status" value="1"/>
</dbReference>
<dbReference type="GO" id="GO:0046685">
    <property type="term" value="P:response to arsenic-containing substance"/>
    <property type="evidence" value="ECO:0007669"/>
    <property type="project" value="UniProtKB-KW"/>
</dbReference>
<keyword evidence="4" id="KW-1185">Reference proteome</keyword>
<dbReference type="InterPro" id="IPR023485">
    <property type="entry name" value="Ptyr_pPase"/>
</dbReference>
<dbReference type="EMBL" id="VBTY01000324">
    <property type="protein sequence ID" value="MDG3497305.1"/>
    <property type="molecule type" value="Genomic_DNA"/>
</dbReference>
<sequence length="128" mass="14973">MFVCRNRTYALMAEAWMRHYVGDAIAINSCGWEGNLSIQDVIQTMDEVDLHISMNNSQLLDDYQPNSFDAVVSLGSTSTRLPDDWMMRQFFDEWLLSPLEPSSINSYRQVRDEIKDHVEVMLMRLEIY</sequence>
<organism evidence="3 4">
    <name type="scientific">Pseudanabaena catenata USMAC16</name>
    <dbReference type="NCBI Taxonomy" id="1855837"/>
    <lineage>
        <taxon>Bacteria</taxon>
        <taxon>Bacillati</taxon>
        <taxon>Cyanobacteriota</taxon>
        <taxon>Cyanophyceae</taxon>
        <taxon>Pseudanabaenales</taxon>
        <taxon>Pseudanabaenaceae</taxon>
        <taxon>Pseudanabaena</taxon>
    </lineage>
</organism>
<protein>
    <recommendedName>
        <fullName evidence="2">Phosphotyrosine protein phosphatase I domain-containing protein</fullName>
    </recommendedName>
</protein>
<reference evidence="3" key="1">
    <citation type="submission" date="2019-05" db="EMBL/GenBank/DDBJ databases">
        <title>Whole genome sequencing of Pseudanabaena catenata USMAC16.</title>
        <authorList>
            <person name="Khan Z."/>
            <person name="Omar W.M."/>
            <person name="Convey P."/>
            <person name="Merican F."/>
            <person name="Najimudin N."/>
        </authorList>
    </citation>
    <scope>NUCLEOTIDE SEQUENCE</scope>
    <source>
        <strain evidence="3">USMAC16</strain>
    </source>
</reference>
<evidence type="ECO:0000313" key="4">
    <source>
        <dbReference type="Proteomes" id="UP001152872"/>
    </source>
</evidence>
<keyword evidence="1" id="KW-0059">Arsenical resistance</keyword>
<feature type="domain" description="Phosphotyrosine protein phosphatase I" evidence="2">
    <location>
        <begin position="1"/>
        <end position="124"/>
    </location>
</feature>
<dbReference type="PANTHER" id="PTHR43428:SF1">
    <property type="entry name" value="ARSENATE REDUCTASE"/>
    <property type="match status" value="1"/>
</dbReference>